<gene>
    <name evidence="1" type="ORF">LSCM1_02269</name>
</gene>
<proteinExistence type="predicted"/>
<evidence type="ECO:0000313" key="1">
    <source>
        <dbReference type="EMBL" id="KAG5468290.1"/>
    </source>
</evidence>
<comment type="caution">
    <text evidence="1">The sequence shown here is derived from an EMBL/GenBank/DDBJ whole genome shotgun (WGS) entry which is preliminary data.</text>
</comment>
<evidence type="ECO:0000313" key="2">
    <source>
        <dbReference type="Proteomes" id="UP000673552"/>
    </source>
</evidence>
<protein>
    <submittedName>
        <fullName evidence="1">Uncharacterized protein</fullName>
    </submittedName>
</protein>
<dbReference type="KEGG" id="lmat:92512365"/>
<dbReference type="Proteomes" id="UP000673552">
    <property type="component" value="Chromosome 34"/>
</dbReference>
<dbReference type="OrthoDB" id="261200at2759"/>
<accession>A0A836KEX3</accession>
<sequence>MRFHIHACFDTVAKDLILSANTSESAAVLVADGCAVELRIAPVKSDAASSAGALPATHTLTALPWDSSRLRLCVNGIGYGTGPLTLRDGDRITLRPSSSRGAATLYTYTIKVVATAASVDAHKVDDDVPLTARAIASEENDRLHAIMSNAEHYAKWNNFYSERFTNLSTARLPQLNGTRPSGMLHKCVCGSYVVTEAGPSGAHPRTACAPDALQSPVVLDANATVNSQLPSVRARVLVTLLPSHPQILEHDSSAAQPQGEVDVRLPAVCCCCPFTSTSSDPALRRYTEKSCCTSAAMPFESADEANGSRNVVKTAPPSCADAPETSWAAYVHARQRDWGAAQRISHAKKAADAPRVDPLAGDARLDRPISELLNRISFLESALMGVRYE</sequence>
<reference evidence="1 2" key="1">
    <citation type="submission" date="2021-03" db="EMBL/GenBank/DDBJ databases">
        <title>Leishmania (Mundinia) martiniquensis Genome sequencing and assembly.</title>
        <authorList>
            <person name="Almutairi H."/>
            <person name="Gatherer D."/>
        </authorList>
    </citation>
    <scope>NUCLEOTIDE SEQUENCE [LARGE SCALE GENOMIC DNA]</scope>
    <source>
        <strain evidence="1">LSCM1</strain>
    </source>
</reference>
<dbReference type="RefSeq" id="XP_067175228.1">
    <property type="nucleotide sequence ID" value="XM_067319853.1"/>
</dbReference>
<dbReference type="AlphaFoldDB" id="A0A836KEX3"/>
<dbReference type="GeneID" id="92512365"/>
<name>A0A836KEX3_9TRYP</name>
<keyword evidence="2" id="KW-1185">Reference proteome</keyword>
<organism evidence="1 2">
    <name type="scientific">Leishmania martiniquensis</name>
    <dbReference type="NCBI Taxonomy" id="1580590"/>
    <lineage>
        <taxon>Eukaryota</taxon>
        <taxon>Discoba</taxon>
        <taxon>Euglenozoa</taxon>
        <taxon>Kinetoplastea</taxon>
        <taxon>Metakinetoplastina</taxon>
        <taxon>Trypanosomatida</taxon>
        <taxon>Trypanosomatidae</taxon>
        <taxon>Leishmaniinae</taxon>
        <taxon>Leishmania</taxon>
    </lineage>
</organism>
<dbReference type="EMBL" id="JAFEUZ010000034">
    <property type="protein sequence ID" value="KAG5468290.1"/>
    <property type="molecule type" value="Genomic_DNA"/>
</dbReference>